<keyword evidence="1" id="KW-0472">Membrane</keyword>
<feature type="transmembrane region" description="Helical" evidence="1">
    <location>
        <begin position="38"/>
        <end position="59"/>
    </location>
</feature>
<protein>
    <recommendedName>
        <fullName evidence="4">Gustatory receptor</fullName>
    </recommendedName>
</protein>
<keyword evidence="3" id="KW-1185">Reference proteome</keyword>
<evidence type="ECO:0000313" key="3">
    <source>
        <dbReference type="Proteomes" id="UP000249218"/>
    </source>
</evidence>
<evidence type="ECO:0000313" key="2">
    <source>
        <dbReference type="EMBL" id="PZC72859.1"/>
    </source>
</evidence>
<gene>
    <name evidence="2" type="primary">HaOG200873</name>
    <name evidence="2" type="ORF">B5X24_HaOG200873</name>
</gene>
<dbReference type="AlphaFoldDB" id="A0A2W1BC42"/>
<name>A0A2W1BC42_HELAM</name>
<dbReference type="OrthoDB" id="7477935at2759"/>
<dbReference type="Proteomes" id="UP000249218">
    <property type="component" value="Unassembled WGS sequence"/>
</dbReference>
<reference evidence="2 3" key="1">
    <citation type="journal article" date="2017" name="BMC Biol.">
        <title>Genomic innovations, transcriptional plasticity and gene loss underlying the evolution and divergence of two highly polyphagous and invasive Helicoverpa pest species.</title>
        <authorList>
            <person name="Pearce S.L."/>
            <person name="Clarke D.F."/>
            <person name="East P.D."/>
            <person name="Elfekih S."/>
            <person name="Gordon K.H."/>
            <person name="Jermiin L.S."/>
            <person name="McGaughran A."/>
            <person name="Oakeshott J.G."/>
            <person name="Papanikolaou A."/>
            <person name="Perera O.P."/>
            <person name="Rane R.V."/>
            <person name="Richards S."/>
            <person name="Tay W.T."/>
            <person name="Walsh T.K."/>
            <person name="Anderson A."/>
            <person name="Anderson C.J."/>
            <person name="Asgari S."/>
            <person name="Board P.G."/>
            <person name="Bretschneider A."/>
            <person name="Campbell P.M."/>
            <person name="Chertemps T."/>
            <person name="Christeller J.T."/>
            <person name="Coppin C.W."/>
            <person name="Downes S.J."/>
            <person name="Duan G."/>
            <person name="Farnsworth C.A."/>
            <person name="Good R.T."/>
            <person name="Han L.B."/>
            <person name="Han Y.C."/>
            <person name="Hatje K."/>
            <person name="Horne I."/>
            <person name="Huang Y.P."/>
            <person name="Hughes D.S."/>
            <person name="Jacquin-Joly E."/>
            <person name="James W."/>
            <person name="Jhangiani S."/>
            <person name="Kollmar M."/>
            <person name="Kuwar S.S."/>
            <person name="Li S."/>
            <person name="Liu N.Y."/>
            <person name="Maibeche M.T."/>
            <person name="Miller J.R."/>
            <person name="Montagne N."/>
            <person name="Perry T."/>
            <person name="Qu J."/>
            <person name="Song S.V."/>
            <person name="Sutton G.G."/>
            <person name="Vogel H."/>
            <person name="Walenz B.P."/>
            <person name="Xu W."/>
            <person name="Zhang H.J."/>
            <person name="Zou Z."/>
            <person name="Batterham P."/>
            <person name="Edwards O.R."/>
            <person name="Feyereisen R."/>
            <person name="Gibbs R.A."/>
            <person name="Heckel D.G."/>
            <person name="McGrath A."/>
            <person name="Robin C."/>
            <person name="Scherer S.E."/>
            <person name="Worley K.C."/>
            <person name="Wu Y.D."/>
        </authorList>
    </citation>
    <scope>NUCLEOTIDE SEQUENCE [LARGE SCALE GENOMIC DNA]</scope>
    <source>
        <strain evidence="2">Harm_GR_Male_#8</strain>
        <tissue evidence="2">Whole organism</tissue>
    </source>
</reference>
<feature type="transmembrane region" description="Helical" evidence="1">
    <location>
        <begin position="105"/>
        <end position="128"/>
    </location>
</feature>
<dbReference type="EMBL" id="KZ150148">
    <property type="protein sequence ID" value="PZC72859.1"/>
    <property type="molecule type" value="Genomic_DNA"/>
</dbReference>
<sequence length="238" mass="27701">MDVQATPASIKTIMFIRLLCGFYCDISANKIVTVLVRVYCVAIITLVMAFGIYLWNGIIGISSKIHFLFITTPYITSMVTNICFHGEYFSEFLNKMENFNLTHGFLSSIKIPISSLFFVFVFLQRFLFQMKFTFDAIGLPFRGVLTHASFILILCLMNYTAEFSIHIMFELLWHRMGMLRKRLEQDISTARILRDGEESIRENIRTCMRRYQHLLETARVTDGPVKFLVDTYIFITAR</sequence>
<organism evidence="2 3">
    <name type="scientific">Helicoverpa armigera</name>
    <name type="common">Cotton bollworm</name>
    <name type="synonym">Heliothis armigera</name>
    <dbReference type="NCBI Taxonomy" id="29058"/>
    <lineage>
        <taxon>Eukaryota</taxon>
        <taxon>Metazoa</taxon>
        <taxon>Ecdysozoa</taxon>
        <taxon>Arthropoda</taxon>
        <taxon>Hexapoda</taxon>
        <taxon>Insecta</taxon>
        <taxon>Pterygota</taxon>
        <taxon>Neoptera</taxon>
        <taxon>Endopterygota</taxon>
        <taxon>Lepidoptera</taxon>
        <taxon>Glossata</taxon>
        <taxon>Ditrysia</taxon>
        <taxon>Noctuoidea</taxon>
        <taxon>Noctuidae</taxon>
        <taxon>Heliothinae</taxon>
        <taxon>Helicoverpa</taxon>
    </lineage>
</organism>
<accession>A0A2W1BC42</accession>
<evidence type="ECO:0000256" key="1">
    <source>
        <dbReference type="SAM" id="Phobius"/>
    </source>
</evidence>
<proteinExistence type="predicted"/>
<keyword evidence="1" id="KW-1133">Transmembrane helix</keyword>
<feature type="transmembrane region" description="Helical" evidence="1">
    <location>
        <begin position="65"/>
        <end position="84"/>
    </location>
</feature>
<keyword evidence="1" id="KW-0812">Transmembrane</keyword>
<evidence type="ECO:0008006" key="4">
    <source>
        <dbReference type="Google" id="ProtNLM"/>
    </source>
</evidence>
<feature type="transmembrane region" description="Helical" evidence="1">
    <location>
        <begin position="148"/>
        <end position="173"/>
    </location>
</feature>